<evidence type="ECO:0000256" key="2">
    <source>
        <dbReference type="SAM" id="Phobius"/>
    </source>
</evidence>
<feature type="transmembrane region" description="Helical" evidence="2">
    <location>
        <begin position="201"/>
        <end position="222"/>
    </location>
</feature>
<sequence>MSATSVPPTPVNGSSKVQEHKLWRSGDPLEYVETMPRSEGGPLPLDKMYKQMQKHDQDVCERWRDEIEKLLIFAGLFSATITAFIIDSYKRLQPDNTEMSAQLLSRISLQLNAIANNATPVSASTVLDEAFVATPRNVRVNIFWFTSLVLCLSTVIFGILCLQWIREFTRDISSYAVDCITIRQMRYDGLLNWKVPAIAHWLPIILQTSVLLFFAGVLDLLWSVHDTVAAVITAIVGLVTVAIFFTTAAPVVQTIIHFRHFRKAGHDPQAYVAPCPYRSPLSWIVLRGVMMLYPVLYKQWFLRSSWAEFDIFSYEKSMRPSRGKKAYNAKGLARALKWIMAKFSPELNQDIPRDVYHLLHDVIDRSTTGAILLEWAELTGEARNLNTTLEDLRGSGMYQALYDLLMERLLRKASPVQENRKLLLELQVRCLNTLGERKMADVAVGETLSEAARNCYYYLIENKGASSLDEDGLLFQSLMTIMKFYNRFYNHQRMPGVPDCVGTVIATVIRRTQIKGHNASFCYQVLHQFKLMLEGVYQRVGDFSSQNPNANLRFTVQLLHRLDLRTIKKWEIDIQQITGNHVPLLDEMVLFMEKLDPGQEGEVVEVKGQLDAFHKGRPWRYERAF</sequence>
<keyword evidence="2" id="KW-1133">Transmembrane helix</keyword>
<reference evidence="4 5" key="1">
    <citation type="submission" date="2014-04" db="EMBL/GenBank/DDBJ databases">
        <title>Evolutionary Origins and Diversification of the Mycorrhizal Mutualists.</title>
        <authorList>
            <consortium name="DOE Joint Genome Institute"/>
            <consortium name="Mycorrhizal Genomics Consortium"/>
            <person name="Kohler A."/>
            <person name="Kuo A."/>
            <person name="Nagy L.G."/>
            <person name="Floudas D."/>
            <person name="Copeland A."/>
            <person name="Barry K.W."/>
            <person name="Cichocki N."/>
            <person name="Veneault-Fourrey C."/>
            <person name="LaButti K."/>
            <person name="Lindquist E.A."/>
            <person name="Lipzen A."/>
            <person name="Lundell T."/>
            <person name="Morin E."/>
            <person name="Murat C."/>
            <person name="Riley R."/>
            <person name="Ohm R."/>
            <person name="Sun H."/>
            <person name="Tunlid A."/>
            <person name="Henrissat B."/>
            <person name="Grigoriev I.V."/>
            <person name="Hibbett D.S."/>
            <person name="Martin F."/>
        </authorList>
    </citation>
    <scope>NUCLEOTIDE SEQUENCE [LARGE SCALE GENOMIC DNA]</scope>
    <source>
        <strain evidence="4 5">Koide BX008</strain>
    </source>
</reference>
<dbReference type="EMBL" id="KN818244">
    <property type="protein sequence ID" value="KIL65113.1"/>
    <property type="molecule type" value="Genomic_DNA"/>
</dbReference>
<feature type="transmembrane region" description="Helical" evidence="2">
    <location>
        <begin position="228"/>
        <end position="252"/>
    </location>
</feature>
<keyword evidence="2" id="KW-0812">Transmembrane</keyword>
<proteinExistence type="predicted"/>
<dbReference type="STRING" id="946122.A0A0C2X8N6"/>
<name>A0A0C2X8N6_AMAMK</name>
<feature type="transmembrane region" description="Helical" evidence="2">
    <location>
        <begin position="70"/>
        <end position="89"/>
    </location>
</feature>
<keyword evidence="2" id="KW-0472">Membrane</keyword>
<keyword evidence="5" id="KW-1185">Reference proteome</keyword>
<dbReference type="Pfam" id="PF20153">
    <property type="entry name" value="DUF6535"/>
    <property type="match status" value="1"/>
</dbReference>
<evidence type="ECO:0000256" key="1">
    <source>
        <dbReference type="SAM" id="MobiDB-lite"/>
    </source>
</evidence>
<feature type="transmembrane region" description="Helical" evidence="2">
    <location>
        <begin position="142"/>
        <end position="165"/>
    </location>
</feature>
<dbReference type="InParanoid" id="A0A0C2X8N6"/>
<accession>A0A0C2X8N6</accession>
<dbReference type="AlphaFoldDB" id="A0A0C2X8N6"/>
<organism evidence="4 5">
    <name type="scientific">Amanita muscaria (strain Koide BX008)</name>
    <dbReference type="NCBI Taxonomy" id="946122"/>
    <lineage>
        <taxon>Eukaryota</taxon>
        <taxon>Fungi</taxon>
        <taxon>Dikarya</taxon>
        <taxon>Basidiomycota</taxon>
        <taxon>Agaricomycotina</taxon>
        <taxon>Agaricomycetes</taxon>
        <taxon>Agaricomycetidae</taxon>
        <taxon>Agaricales</taxon>
        <taxon>Pluteineae</taxon>
        <taxon>Amanitaceae</taxon>
        <taxon>Amanita</taxon>
    </lineage>
</organism>
<feature type="domain" description="DUF6535" evidence="3">
    <location>
        <begin position="48"/>
        <end position="223"/>
    </location>
</feature>
<dbReference type="HOGENOM" id="CLU_444779_0_0_1"/>
<feature type="region of interest" description="Disordered" evidence="1">
    <location>
        <begin position="1"/>
        <end position="20"/>
    </location>
</feature>
<feature type="compositionally biased region" description="Polar residues" evidence="1">
    <location>
        <begin position="1"/>
        <end position="16"/>
    </location>
</feature>
<dbReference type="Proteomes" id="UP000054549">
    <property type="component" value="Unassembled WGS sequence"/>
</dbReference>
<evidence type="ECO:0000313" key="4">
    <source>
        <dbReference type="EMBL" id="KIL65113.1"/>
    </source>
</evidence>
<dbReference type="OrthoDB" id="3235960at2759"/>
<gene>
    <name evidence="4" type="ORF">M378DRAFT_10989</name>
</gene>
<evidence type="ECO:0000313" key="5">
    <source>
        <dbReference type="Proteomes" id="UP000054549"/>
    </source>
</evidence>
<protein>
    <recommendedName>
        <fullName evidence="3">DUF6535 domain-containing protein</fullName>
    </recommendedName>
</protein>
<evidence type="ECO:0000259" key="3">
    <source>
        <dbReference type="Pfam" id="PF20153"/>
    </source>
</evidence>
<dbReference type="InterPro" id="IPR045338">
    <property type="entry name" value="DUF6535"/>
</dbReference>